<reference evidence="1" key="2">
    <citation type="submission" date="2006-05" db="EMBL/GenBank/DDBJ databases">
        <title>Sequencing of the draft genome and assembly of Desulfuromonas acetoxidans DSM 684.</title>
        <authorList>
            <consortium name="US DOE Joint Genome Institute (JGI-PGF)"/>
            <person name="Copeland A."/>
            <person name="Lucas S."/>
            <person name="Lapidus A."/>
            <person name="Barry K."/>
            <person name="Detter J.C."/>
            <person name="Glavina del Rio T."/>
            <person name="Hammon N."/>
            <person name="Israni S."/>
            <person name="Dalin E."/>
            <person name="Tice H."/>
            <person name="Bruce D."/>
            <person name="Pitluck S."/>
            <person name="Richardson P."/>
        </authorList>
    </citation>
    <scope>NUCLEOTIDE SEQUENCE [LARGE SCALE GENOMIC DNA]</scope>
    <source>
        <strain evidence="1">DSM 684</strain>
    </source>
</reference>
<dbReference type="Proteomes" id="UP000005695">
    <property type="component" value="Unassembled WGS sequence"/>
</dbReference>
<dbReference type="PANTHER" id="PTHR42935:SF1">
    <property type="entry name" value="SLR0930 PROTEIN"/>
    <property type="match status" value="1"/>
</dbReference>
<dbReference type="InterPro" id="IPR027417">
    <property type="entry name" value="P-loop_NTPase"/>
</dbReference>
<keyword evidence="2" id="KW-1185">Reference proteome</keyword>
<dbReference type="AlphaFoldDB" id="Q1JXS6"/>
<sequence>MELDQELKQQLKRVLSAVEQMLPQPVEVVDWSRTLAAAWRSHSVSGTLEAMPETEGTTLDDLLGIDEQKQLVADNTRQFIDGYPANNILLWGARGTGKSSLVRALLNSYAPLGLRIVQVDKDDLHHLPDIFAQIKQQPYRFILFCDDLSFEVGEKGYKILKSVLDGAVYAAPANCLIYVTSNRRYLIPQYDFDNIGNHIKGGEVRASETIEEKNSLSDRFGLWVSFDSFSQDQYLNVVRQCIERLCHDYGRQLPWDAEVEAAAIRWSHDKSKRCGRTAYQFAKRWVGMQLRAGDAE</sequence>
<dbReference type="SUPFAM" id="SSF52540">
    <property type="entry name" value="P-loop containing nucleoside triphosphate hydrolases"/>
    <property type="match status" value="1"/>
</dbReference>
<dbReference type="RefSeq" id="WP_006001652.1">
    <property type="nucleotide sequence ID" value="NZ_AAEW02000014.1"/>
</dbReference>
<reference evidence="1" key="1">
    <citation type="submission" date="2006-05" db="EMBL/GenBank/DDBJ databases">
        <title>Annotation of the draft genome assembly of Desulfuromonas acetoxidans DSM 684.</title>
        <authorList>
            <consortium name="US DOE Joint Genome Institute (JGI-ORNL)"/>
            <person name="Larimer F."/>
            <person name="Land M."/>
            <person name="Hauser L."/>
        </authorList>
    </citation>
    <scope>NUCLEOTIDE SEQUENCE [LARGE SCALE GENOMIC DNA]</scope>
    <source>
        <strain evidence="1">DSM 684</strain>
    </source>
</reference>
<organism evidence="1 2">
    <name type="scientific">Desulfuromonas acetoxidans (strain DSM 684 / 11070)</name>
    <dbReference type="NCBI Taxonomy" id="281689"/>
    <lineage>
        <taxon>Bacteria</taxon>
        <taxon>Pseudomonadati</taxon>
        <taxon>Thermodesulfobacteriota</taxon>
        <taxon>Desulfuromonadia</taxon>
        <taxon>Desulfuromonadales</taxon>
        <taxon>Desulfuromonadaceae</taxon>
        <taxon>Desulfuromonas</taxon>
    </lineage>
</organism>
<evidence type="ECO:0000313" key="2">
    <source>
        <dbReference type="Proteomes" id="UP000005695"/>
    </source>
</evidence>
<evidence type="ECO:0000313" key="1">
    <source>
        <dbReference type="EMBL" id="EAT15067.1"/>
    </source>
</evidence>
<dbReference type="InterPro" id="IPR008533">
    <property type="entry name" value="DUF815"/>
</dbReference>
<proteinExistence type="predicted"/>
<dbReference type="OrthoDB" id="9812140at2"/>
<dbReference type="CDD" id="cd00009">
    <property type="entry name" value="AAA"/>
    <property type="match status" value="1"/>
</dbReference>
<accession>Q1JXS6</accession>
<dbReference type="Pfam" id="PF05673">
    <property type="entry name" value="DUF815"/>
    <property type="match status" value="1"/>
</dbReference>
<gene>
    <name evidence="1" type="ORF">Dace_1144</name>
</gene>
<dbReference type="PANTHER" id="PTHR42935">
    <property type="entry name" value="SLR0930 PROTEIN"/>
    <property type="match status" value="1"/>
</dbReference>
<name>Q1JXS6_DESA6</name>
<comment type="caution">
    <text evidence="1">The sequence shown here is derived from an EMBL/GenBank/DDBJ whole genome shotgun (WGS) entry which is preliminary data.</text>
</comment>
<dbReference type="EMBL" id="AAEW02000014">
    <property type="protein sequence ID" value="EAT15067.1"/>
    <property type="molecule type" value="Genomic_DNA"/>
</dbReference>
<dbReference type="Gene3D" id="3.40.50.300">
    <property type="entry name" value="P-loop containing nucleotide triphosphate hydrolases"/>
    <property type="match status" value="1"/>
</dbReference>
<protein>
    <submittedName>
        <fullName evidence="1">Uncharacterized protein</fullName>
    </submittedName>
</protein>